<keyword evidence="2" id="KW-1185">Reference proteome</keyword>
<sequence length="155" mass="17120">MSGNTTQLTTTGGNYWTNHTEGHDRLGCKEDDDGEPCSMMMIVHQGVHSEIVHTTQPSGGNSNKDPHAWVILDGKDLELSSFNVLKSINKARGAEKKATIAKGQYHIKWEMSATIINFLRTRGITITANTQIIISGRNGKAADAREIFRFQLHLS</sequence>
<dbReference type="GeneID" id="6080940"/>
<dbReference type="Proteomes" id="UP000001194">
    <property type="component" value="Unassembled WGS sequence"/>
</dbReference>
<dbReference type="HOGENOM" id="CLU_1695787_0_0_1"/>
<organism evidence="2">
    <name type="scientific">Laccaria bicolor (strain S238N-H82 / ATCC MYA-4686)</name>
    <name type="common">Bicoloured deceiver</name>
    <name type="synonym">Laccaria laccata var. bicolor</name>
    <dbReference type="NCBI Taxonomy" id="486041"/>
    <lineage>
        <taxon>Eukaryota</taxon>
        <taxon>Fungi</taxon>
        <taxon>Dikarya</taxon>
        <taxon>Basidiomycota</taxon>
        <taxon>Agaricomycotina</taxon>
        <taxon>Agaricomycetes</taxon>
        <taxon>Agaricomycetidae</taxon>
        <taxon>Agaricales</taxon>
        <taxon>Agaricineae</taxon>
        <taxon>Hydnangiaceae</taxon>
        <taxon>Laccaria</taxon>
    </lineage>
</organism>
<dbReference type="KEGG" id="lbc:LACBIDRAFT_306422"/>
<evidence type="ECO:0000313" key="2">
    <source>
        <dbReference type="Proteomes" id="UP000001194"/>
    </source>
</evidence>
<name>B0DMV9_LACBS</name>
<proteinExistence type="predicted"/>
<dbReference type="AlphaFoldDB" id="B0DMV9"/>
<gene>
    <name evidence="1" type="ORF">LACBIDRAFT_306422</name>
</gene>
<reference evidence="1 2" key="1">
    <citation type="journal article" date="2008" name="Nature">
        <title>The genome of Laccaria bicolor provides insights into mycorrhizal symbiosis.</title>
        <authorList>
            <person name="Martin F."/>
            <person name="Aerts A."/>
            <person name="Ahren D."/>
            <person name="Brun A."/>
            <person name="Danchin E.G.J."/>
            <person name="Duchaussoy F."/>
            <person name="Gibon J."/>
            <person name="Kohler A."/>
            <person name="Lindquist E."/>
            <person name="Pereda V."/>
            <person name="Salamov A."/>
            <person name="Shapiro H.J."/>
            <person name="Wuyts J."/>
            <person name="Blaudez D."/>
            <person name="Buee M."/>
            <person name="Brokstein P."/>
            <person name="Canbaeck B."/>
            <person name="Cohen D."/>
            <person name="Courty P.E."/>
            <person name="Coutinho P.M."/>
            <person name="Delaruelle C."/>
            <person name="Detter J.C."/>
            <person name="Deveau A."/>
            <person name="DiFazio S."/>
            <person name="Duplessis S."/>
            <person name="Fraissinet-Tachet L."/>
            <person name="Lucic E."/>
            <person name="Frey-Klett P."/>
            <person name="Fourrey C."/>
            <person name="Feussner I."/>
            <person name="Gay G."/>
            <person name="Grimwood J."/>
            <person name="Hoegger P.J."/>
            <person name="Jain P."/>
            <person name="Kilaru S."/>
            <person name="Labbe J."/>
            <person name="Lin Y.C."/>
            <person name="Legue V."/>
            <person name="Le Tacon F."/>
            <person name="Marmeisse R."/>
            <person name="Melayah D."/>
            <person name="Montanini B."/>
            <person name="Muratet M."/>
            <person name="Nehls U."/>
            <person name="Niculita-Hirzel H."/>
            <person name="Oudot-Le Secq M.P."/>
            <person name="Peter M."/>
            <person name="Quesneville H."/>
            <person name="Rajashekar B."/>
            <person name="Reich M."/>
            <person name="Rouhier N."/>
            <person name="Schmutz J."/>
            <person name="Yin T."/>
            <person name="Chalot M."/>
            <person name="Henrissat B."/>
            <person name="Kuees U."/>
            <person name="Lucas S."/>
            <person name="Van de Peer Y."/>
            <person name="Podila G.K."/>
            <person name="Polle A."/>
            <person name="Pukkila P.J."/>
            <person name="Richardson P.M."/>
            <person name="Rouze P."/>
            <person name="Sanders I.R."/>
            <person name="Stajich J.E."/>
            <person name="Tunlid A."/>
            <person name="Tuskan G."/>
            <person name="Grigoriev I.V."/>
        </authorList>
    </citation>
    <scope>NUCLEOTIDE SEQUENCE [LARGE SCALE GENOMIC DNA]</scope>
    <source>
        <strain evidence="2">S238N-H82 / ATCC MYA-4686</strain>
    </source>
</reference>
<evidence type="ECO:0000313" key="1">
    <source>
        <dbReference type="EMBL" id="EDR04119.1"/>
    </source>
</evidence>
<protein>
    <submittedName>
        <fullName evidence="1">Predicted protein</fullName>
    </submittedName>
</protein>
<dbReference type="InParanoid" id="B0DMV9"/>
<dbReference type="RefSeq" id="XP_001885374.1">
    <property type="nucleotide sequence ID" value="XM_001885339.1"/>
</dbReference>
<dbReference type="EMBL" id="DS547120">
    <property type="protein sequence ID" value="EDR04119.1"/>
    <property type="molecule type" value="Genomic_DNA"/>
</dbReference>
<accession>B0DMV9</accession>